<organism evidence="1 2">
    <name type="scientific">Candidatus Muproteobacteria bacterium RIFCSPLOWO2_01_FULL_60_18</name>
    <dbReference type="NCBI Taxonomy" id="1817768"/>
    <lineage>
        <taxon>Bacteria</taxon>
        <taxon>Pseudomonadati</taxon>
        <taxon>Pseudomonadota</taxon>
        <taxon>Candidatus Muproteobacteria</taxon>
    </lineage>
</organism>
<comment type="caution">
    <text evidence="1">The sequence shown here is derived from an EMBL/GenBank/DDBJ whole genome shotgun (WGS) entry which is preliminary data.</text>
</comment>
<gene>
    <name evidence="1" type="ORF">A3A87_05385</name>
</gene>
<sequence>MSILLFLAALVSCSEPTTPAAVLYFVEHEPGAEPYRTRMIVTAGFLRMDGGADDVDFLLFDRADGTLYNVTGADRQILVIPPRPMDAKPPPNLTHKVERDSAAFPAVGGHEVSHYELLTNGKRCYDLYAAAELMPDAVAALRQYREVLAGQQAKTLPMTPPEMQSACDLANNVFLPTRHLEHGFPVRLVDMTGKTIELVDYNTEFRATAAMLRLPADYKRLTIEELRKQ</sequence>
<evidence type="ECO:0000313" key="1">
    <source>
        <dbReference type="EMBL" id="OGI50565.1"/>
    </source>
</evidence>
<name>A0A1F6TZJ0_9PROT</name>
<dbReference type="EMBL" id="MFTC01000066">
    <property type="protein sequence ID" value="OGI50565.1"/>
    <property type="molecule type" value="Genomic_DNA"/>
</dbReference>
<dbReference type="AlphaFoldDB" id="A0A1F6TZJ0"/>
<reference evidence="1 2" key="1">
    <citation type="journal article" date="2016" name="Nat. Commun.">
        <title>Thousands of microbial genomes shed light on interconnected biogeochemical processes in an aquifer system.</title>
        <authorList>
            <person name="Anantharaman K."/>
            <person name="Brown C.T."/>
            <person name="Hug L.A."/>
            <person name="Sharon I."/>
            <person name="Castelle C.J."/>
            <person name="Probst A.J."/>
            <person name="Thomas B.C."/>
            <person name="Singh A."/>
            <person name="Wilkins M.J."/>
            <person name="Karaoz U."/>
            <person name="Brodie E.L."/>
            <person name="Williams K.H."/>
            <person name="Hubbard S.S."/>
            <person name="Banfield J.F."/>
        </authorList>
    </citation>
    <scope>NUCLEOTIDE SEQUENCE [LARGE SCALE GENOMIC DNA]</scope>
</reference>
<evidence type="ECO:0000313" key="2">
    <source>
        <dbReference type="Proteomes" id="UP000179037"/>
    </source>
</evidence>
<protein>
    <recommendedName>
        <fullName evidence="3">DUF4412 domain-containing protein</fullName>
    </recommendedName>
</protein>
<dbReference type="Proteomes" id="UP000179037">
    <property type="component" value="Unassembled WGS sequence"/>
</dbReference>
<accession>A0A1F6TZJ0</accession>
<evidence type="ECO:0008006" key="3">
    <source>
        <dbReference type="Google" id="ProtNLM"/>
    </source>
</evidence>
<proteinExistence type="predicted"/>